<proteinExistence type="predicted"/>
<dbReference type="RefSeq" id="WP_192529527.1">
    <property type="nucleotide sequence ID" value="NZ_JAVAJI010000005.1"/>
</dbReference>
<evidence type="ECO:0008006" key="3">
    <source>
        <dbReference type="Google" id="ProtNLM"/>
    </source>
</evidence>
<accession>A0ABT9HF55</accession>
<sequence length="124" mass="14629">MIVQDNFNPYPKDLLPTKFIYPVKYLEISENPKLVNHNKDYHFRWWFEDAVNEGSKLSYRLRNDKIEGLNLVPFAQNGDWLANFDGDDTSGNPRVVVVDLGDLPFHMICEDFADWLTKAEQDYW</sequence>
<dbReference type="Proteomes" id="UP001228171">
    <property type="component" value="Unassembled WGS sequence"/>
</dbReference>
<comment type="caution">
    <text evidence="1">The sequence shown here is derived from an EMBL/GenBank/DDBJ whole genome shotgun (WGS) entry which is preliminary data.</text>
</comment>
<name>A0ABT9HF55_9GAMM</name>
<keyword evidence="2" id="KW-1185">Reference proteome</keyword>
<evidence type="ECO:0000313" key="2">
    <source>
        <dbReference type="Proteomes" id="UP001228171"/>
    </source>
</evidence>
<reference evidence="1 2" key="1">
    <citation type="submission" date="2023-08" db="EMBL/GenBank/DDBJ databases">
        <authorList>
            <person name="Kumar R."/>
        </authorList>
    </citation>
    <scope>NUCLEOTIDE SEQUENCE [LARGE SCALE GENOMIC DNA]</scope>
    <source>
        <strain evidence="1 2">LUR13</strain>
    </source>
</reference>
<gene>
    <name evidence="1" type="ORF">Q8P09_04835</name>
</gene>
<organism evidence="1 2">
    <name type="scientific">Psychrobacter faecalis</name>
    <dbReference type="NCBI Taxonomy" id="180588"/>
    <lineage>
        <taxon>Bacteria</taxon>
        <taxon>Pseudomonadati</taxon>
        <taxon>Pseudomonadota</taxon>
        <taxon>Gammaproteobacteria</taxon>
        <taxon>Moraxellales</taxon>
        <taxon>Moraxellaceae</taxon>
        <taxon>Psychrobacter</taxon>
    </lineage>
</organism>
<protein>
    <recommendedName>
        <fullName evidence="3">SMI1/KNR4 family protein</fullName>
    </recommendedName>
</protein>
<evidence type="ECO:0000313" key="1">
    <source>
        <dbReference type="EMBL" id="MDP4544403.1"/>
    </source>
</evidence>
<dbReference type="EMBL" id="JAVAJI010000005">
    <property type="protein sequence ID" value="MDP4544403.1"/>
    <property type="molecule type" value="Genomic_DNA"/>
</dbReference>